<keyword evidence="3" id="KW-1185">Reference proteome</keyword>
<dbReference type="AlphaFoldDB" id="A0AAN7B8N0"/>
<reference evidence="2" key="2">
    <citation type="submission" date="2023-05" db="EMBL/GenBank/DDBJ databases">
        <authorList>
            <consortium name="Lawrence Berkeley National Laboratory"/>
            <person name="Steindorff A."/>
            <person name="Hensen N."/>
            <person name="Bonometti L."/>
            <person name="Westerberg I."/>
            <person name="Brannstrom I.O."/>
            <person name="Guillou S."/>
            <person name="Cros-Aarteil S."/>
            <person name="Calhoun S."/>
            <person name="Haridas S."/>
            <person name="Kuo A."/>
            <person name="Mondo S."/>
            <person name="Pangilinan J."/>
            <person name="Riley R."/>
            <person name="Labutti K."/>
            <person name="Andreopoulos B."/>
            <person name="Lipzen A."/>
            <person name="Chen C."/>
            <person name="Yanf M."/>
            <person name="Daum C."/>
            <person name="Ng V."/>
            <person name="Clum A."/>
            <person name="Ohm R."/>
            <person name="Martin F."/>
            <person name="Silar P."/>
            <person name="Natvig D."/>
            <person name="Lalanne C."/>
            <person name="Gautier V."/>
            <person name="Ament-Velasquez S.L."/>
            <person name="Kruys A."/>
            <person name="Hutchinson M.I."/>
            <person name="Powell A.J."/>
            <person name="Barry K."/>
            <person name="Miller A.N."/>
            <person name="Grigoriev I.V."/>
            <person name="Debuchy R."/>
            <person name="Gladieux P."/>
            <person name="Thoren M.H."/>
            <person name="Johannesson H."/>
        </authorList>
    </citation>
    <scope>NUCLEOTIDE SEQUENCE</scope>
    <source>
        <strain evidence="2">PSN293</strain>
    </source>
</reference>
<reference evidence="2" key="1">
    <citation type="journal article" date="2023" name="Mol. Phylogenet. Evol.">
        <title>Genome-scale phylogeny and comparative genomics of the fungal order Sordariales.</title>
        <authorList>
            <person name="Hensen N."/>
            <person name="Bonometti L."/>
            <person name="Westerberg I."/>
            <person name="Brannstrom I.O."/>
            <person name="Guillou S."/>
            <person name="Cros-Aarteil S."/>
            <person name="Calhoun S."/>
            <person name="Haridas S."/>
            <person name="Kuo A."/>
            <person name="Mondo S."/>
            <person name="Pangilinan J."/>
            <person name="Riley R."/>
            <person name="LaButti K."/>
            <person name="Andreopoulos B."/>
            <person name="Lipzen A."/>
            <person name="Chen C."/>
            <person name="Yan M."/>
            <person name="Daum C."/>
            <person name="Ng V."/>
            <person name="Clum A."/>
            <person name="Steindorff A."/>
            <person name="Ohm R.A."/>
            <person name="Martin F."/>
            <person name="Silar P."/>
            <person name="Natvig D.O."/>
            <person name="Lalanne C."/>
            <person name="Gautier V."/>
            <person name="Ament-Velasquez S.L."/>
            <person name="Kruys A."/>
            <person name="Hutchinson M.I."/>
            <person name="Powell A.J."/>
            <person name="Barry K."/>
            <person name="Miller A.N."/>
            <person name="Grigoriev I.V."/>
            <person name="Debuchy R."/>
            <person name="Gladieux P."/>
            <person name="Hiltunen Thoren M."/>
            <person name="Johannesson H."/>
        </authorList>
    </citation>
    <scope>NUCLEOTIDE SEQUENCE</scope>
    <source>
        <strain evidence="2">PSN293</strain>
    </source>
</reference>
<proteinExistence type="predicted"/>
<dbReference type="EMBL" id="MU858086">
    <property type="protein sequence ID" value="KAK4214898.1"/>
    <property type="molecule type" value="Genomic_DNA"/>
</dbReference>
<comment type="caution">
    <text evidence="2">The sequence shown here is derived from an EMBL/GenBank/DDBJ whole genome shotgun (WGS) entry which is preliminary data.</text>
</comment>
<evidence type="ECO:0000313" key="3">
    <source>
        <dbReference type="Proteomes" id="UP001301769"/>
    </source>
</evidence>
<evidence type="ECO:0000313" key="2">
    <source>
        <dbReference type="EMBL" id="KAK4214898.1"/>
    </source>
</evidence>
<name>A0AAN7B8N0_9PEZI</name>
<feature type="region of interest" description="Disordered" evidence="1">
    <location>
        <begin position="158"/>
        <end position="186"/>
    </location>
</feature>
<dbReference type="Proteomes" id="UP001301769">
    <property type="component" value="Unassembled WGS sequence"/>
</dbReference>
<protein>
    <submittedName>
        <fullName evidence="2">Uncharacterized protein</fullName>
    </submittedName>
</protein>
<accession>A0AAN7B8N0</accession>
<gene>
    <name evidence="2" type="ORF">QBC37DRAFT_481852</name>
</gene>
<sequence length="288" mass="31102">MGILLLEFMVSSQGAGMDGGMRSWTQELSGEGLRQALLMCCSKEQCRLSGVSKLIGKARLVWEFAGKLSSWKENRRGGSGAQGGLAGDKVELRVALEAGSLGVSVAVLKASKVHAILLLLSCSTLRVAVASSRGFVGAVPAQLLKAEISGRNLTNRGLRMSVPRTPVGRPAGEHNSRGTRSQPPTRVTTCTAFDVDLATTTIPNNFNRTEQIRDIICNRHMNKARCNTLPYHNSSAHTNCPSMFTAGYLAWIGMKGEASRYVNGLGSLCKSEPQREVKFPRSREDGYM</sequence>
<evidence type="ECO:0000256" key="1">
    <source>
        <dbReference type="SAM" id="MobiDB-lite"/>
    </source>
</evidence>
<organism evidence="2 3">
    <name type="scientific">Rhypophila decipiens</name>
    <dbReference type="NCBI Taxonomy" id="261697"/>
    <lineage>
        <taxon>Eukaryota</taxon>
        <taxon>Fungi</taxon>
        <taxon>Dikarya</taxon>
        <taxon>Ascomycota</taxon>
        <taxon>Pezizomycotina</taxon>
        <taxon>Sordariomycetes</taxon>
        <taxon>Sordariomycetidae</taxon>
        <taxon>Sordariales</taxon>
        <taxon>Naviculisporaceae</taxon>
        <taxon>Rhypophila</taxon>
    </lineage>
</organism>